<reference evidence="1" key="2">
    <citation type="submission" date="2021-04" db="EMBL/GenBank/DDBJ databases">
        <authorList>
            <person name="Gilroy R."/>
        </authorList>
    </citation>
    <scope>NUCLEOTIDE SEQUENCE</scope>
    <source>
        <strain evidence="1">USAMLcec2-132</strain>
    </source>
</reference>
<proteinExistence type="predicted"/>
<dbReference type="Pfam" id="PF12997">
    <property type="entry name" value="DUF3881"/>
    <property type="match status" value="1"/>
</dbReference>
<comment type="caution">
    <text evidence="1">The sequence shown here is derived from an EMBL/GenBank/DDBJ whole genome shotgun (WGS) entry which is preliminary data.</text>
</comment>
<dbReference type="AlphaFoldDB" id="A0A9D2SS98"/>
<dbReference type="Proteomes" id="UP000823891">
    <property type="component" value="Unassembled WGS sequence"/>
</dbReference>
<gene>
    <name evidence="1" type="ORF">H9761_16660</name>
</gene>
<reference evidence="1" key="1">
    <citation type="journal article" date="2021" name="PeerJ">
        <title>Extensive microbial diversity within the chicken gut microbiome revealed by metagenomics and culture.</title>
        <authorList>
            <person name="Gilroy R."/>
            <person name="Ravi A."/>
            <person name="Getino M."/>
            <person name="Pursley I."/>
            <person name="Horton D.L."/>
            <person name="Alikhan N.F."/>
            <person name="Baker D."/>
            <person name="Gharbi K."/>
            <person name="Hall N."/>
            <person name="Watson M."/>
            <person name="Adriaenssens E.M."/>
            <person name="Foster-Nyarko E."/>
            <person name="Jarju S."/>
            <person name="Secka A."/>
            <person name="Antonio M."/>
            <person name="Oren A."/>
            <person name="Chaudhuri R.R."/>
            <person name="La Ragione R."/>
            <person name="Hildebrand F."/>
            <person name="Pallen M.J."/>
        </authorList>
    </citation>
    <scope>NUCLEOTIDE SEQUENCE</scope>
    <source>
        <strain evidence="1">USAMLcec2-132</strain>
    </source>
</reference>
<sequence length="296" mass="33783">MHRFLRSIGFSRLTSTKEIQALVKDVILHADSRNYTTDREKEDTVLVEFCRNFADNMGIAVCGEMDDEDHFIYYYFYPYLRGSGISSMEDISIERHAATESYAGVCDDVKVGVTLIFYLQNMISYIKYRNRDALPVKGTSLTLSALADQGSIMMPIRKSEKQKRKIQRSSITRSQLIEAARRGDEDAIESLTLEDMDTYTAISRKIQQEDVFSLVDTYFMPYGVECDQYSILGEIQECRSVNNRLTGEKIWLMTVECNDLTFDVCINGADLFGEPVVGRRFKGVVWLQGAVNYPGE</sequence>
<dbReference type="InterPro" id="IPR024541">
    <property type="entry name" value="DUF3881"/>
</dbReference>
<evidence type="ECO:0000313" key="2">
    <source>
        <dbReference type="Proteomes" id="UP000823891"/>
    </source>
</evidence>
<dbReference type="EMBL" id="DWWS01000062">
    <property type="protein sequence ID" value="HJC25307.1"/>
    <property type="molecule type" value="Genomic_DNA"/>
</dbReference>
<protein>
    <submittedName>
        <fullName evidence="1">DUF3881 family protein</fullName>
    </submittedName>
</protein>
<evidence type="ECO:0000313" key="1">
    <source>
        <dbReference type="EMBL" id="HJC25307.1"/>
    </source>
</evidence>
<accession>A0A9D2SS98</accession>
<name>A0A9D2SS98_9FIRM</name>
<organism evidence="1 2">
    <name type="scientific">Candidatus Eisenbergiella merdavium</name>
    <dbReference type="NCBI Taxonomy" id="2838551"/>
    <lineage>
        <taxon>Bacteria</taxon>
        <taxon>Bacillati</taxon>
        <taxon>Bacillota</taxon>
        <taxon>Clostridia</taxon>
        <taxon>Lachnospirales</taxon>
        <taxon>Lachnospiraceae</taxon>
        <taxon>Eisenbergiella</taxon>
    </lineage>
</organism>